<feature type="domain" description="CSD" evidence="7">
    <location>
        <begin position="1"/>
        <end position="71"/>
    </location>
</feature>
<gene>
    <name evidence="8" type="ORF">EU981_03285</name>
</gene>
<protein>
    <submittedName>
        <fullName evidence="8">Cold-shock protein</fullName>
    </submittedName>
</protein>
<evidence type="ECO:0000256" key="4">
    <source>
        <dbReference type="ARBA" id="ARBA00023125"/>
    </source>
</evidence>
<organism evidence="8 9">
    <name type="scientific">Candidatus Liberibacter ctenarytainae</name>
    <dbReference type="NCBI Taxonomy" id="2020335"/>
    <lineage>
        <taxon>Bacteria</taxon>
        <taxon>Pseudomonadati</taxon>
        <taxon>Pseudomonadota</taxon>
        <taxon>Alphaproteobacteria</taxon>
        <taxon>Hyphomicrobiales</taxon>
        <taxon>Rhizobiaceae</taxon>
        <taxon>Liberibacter</taxon>
    </lineage>
</organism>
<dbReference type="PIRSF" id="PIRSF002599">
    <property type="entry name" value="Cold_shock_A"/>
    <property type="match status" value="1"/>
</dbReference>
<keyword evidence="6" id="KW-0804">Transcription</keyword>
<dbReference type="EMBL" id="SEOL01000005">
    <property type="protein sequence ID" value="MBL0849088.1"/>
    <property type="molecule type" value="Genomic_DNA"/>
</dbReference>
<dbReference type="SUPFAM" id="SSF50249">
    <property type="entry name" value="Nucleic acid-binding proteins"/>
    <property type="match status" value="1"/>
</dbReference>
<evidence type="ECO:0000313" key="9">
    <source>
        <dbReference type="Proteomes" id="UP000736856"/>
    </source>
</evidence>
<accession>A0A937DLC0</accession>
<evidence type="ECO:0000256" key="3">
    <source>
        <dbReference type="ARBA" id="ARBA00023015"/>
    </source>
</evidence>
<dbReference type="AlphaFoldDB" id="A0A937DLC0"/>
<evidence type="ECO:0000259" key="7">
    <source>
        <dbReference type="PROSITE" id="PS51857"/>
    </source>
</evidence>
<dbReference type="Proteomes" id="UP000736856">
    <property type="component" value="Unassembled WGS sequence"/>
</dbReference>
<evidence type="ECO:0000256" key="1">
    <source>
        <dbReference type="ARBA" id="ARBA00004496"/>
    </source>
</evidence>
<dbReference type="CDD" id="cd04458">
    <property type="entry name" value="CSP_CDS"/>
    <property type="match status" value="1"/>
</dbReference>
<dbReference type="Gene3D" id="2.40.50.140">
    <property type="entry name" value="Nucleic acid-binding proteins"/>
    <property type="match status" value="1"/>
</dbReference>
<dbReference type="InterPro" id="IPR012340">
    <property type="entry name" value="NA-bd_OB-fold"/>
</dbReference>
<dbReference type="GO" id="GO:0003677">
    <property type="term" value="F:DNA binding"/>
    <property type="evidence" value="ECO:0007669"/>
    <property type="project" value="UniProtKB-KW"/>
</dbReference>
<evidence type="ECO:0000256" key="5">
    <source>
        <dbReference type="ARBA" id="ARBA00023159"/>
    </source>
</evidence>
<keyword evidence="3" id="KW-0805">Transcription regulation</keyword>
<name>A0A937DLC0_9HYPH</name>
<proteinExistence type="predicted"/>
<evidence type="ECO:0000256" key="6">
    <source>
        <dbReference type="ARBA" id="ARBA00023163"/>
    </source>
</evidence>
<comment type="subcellular location">
    <subcellularLocation>
        <location evidence="1">Cytoplasm</location>
    </subcellularLocation>
</comment>
<dbReference type="PRINTS" id="PR00050">
    <property type="entry name" value="COLDSHOCK"/>
</dbReference>
<dbReference type="PROSITE" id="PS51857">
    <property type="entry name" value="CSD_2"/>
    <property type="match status" value="1"/>
</dbReference>
<evidence type="ECO:0000256" key="2">
    <source>
        <dbReference type="ARBA" id="ARBA00022490"/>
    </source>
</evidence>
<dbReference type="InterPro" id="IPR011129">
    <property type="entry name" value="CSD"/>
</dbReference>
<keyword evidence="4" id="KW-0238">DNA-binding</keyword>
<dbReference type="InterPro" id="IPR012156">
    <property type="entry name" value="Cold_shock_CspA"/>
</dbReference>
<reference evidence="8" key="1">
    <citation type="submission" date="2019-02" db="EMBL/GenBank/DDBJ databases">
        <title>A novel Candidatus Liberibacter species associated with the New Zealand native fuchsia psyllid, Ctenarytaina fuchsiae.</title>
        <authorList>
            <person name="Thompson S.M."/>
            <person name="Jorgensen N."/>
            <person name="David C."/>
            <person name="Bulman S.R."/>
            <person name="Smith G.R."/>
        </authorList>
    </citation>
    <scope>NUCLEOTIDE SEQUENCE</scope>
    <source>
        <strain evidence="8">Oxford</strain>
    </source>
</reference>
<dbReference type="Pfam" id="PF00313">
    <property type="entry name" value="CSD"/>
    <property type="match status" value="1"/>
</dbReference>
<dbReference type="PANTHER" id="PTHR46565:SF20">
    <property type="entry name" value="COLD SHOCK DOMAIN-CONTAINING PROTEIN 4"/>
    <property type="match status" value="1"/>
</dbReference>
<sequence length="72" mass="7950">MSTGAIKWFCDQKGFGFITPQNPGERDVFMHRSAVINSGISCSSLVEGQEVSYDFVKNDVTGKYSAENIKLL</sequence>
<comment type="caution">
    <text evidence="8">The sequence shown here is derived from an EMBL/GenBank/DDBJ whole genome shotgun (WGS) entry which is preliminary data.</text>
</comment>
<dbReference type="SMART" id="SM00357">
    <property type="entry name" value="CSP"/>
    <property type="match status" value="1"/>
</dbReference>
<keyword evidence="2" id="KW-0963">Cytoplasm</keyword>
<dbReference type="InterPro" id="IPR002059">
    <property type="entry name" value="CSP_DNA-bd"/>
</dbReference>
<dbReference type="GO" id="GO:0005829">
    <property type="term" value="C:cytosol"/>
    <property type="evidence" value="ECO:0007669"/>
    <property type="project" value="UniProtKB-ARBA"/>
</dbReference>
<dbReference type="PANTHER" id="PTHR46565">
    <property type="entry name" value="COLD SHOCK DOMAIN PROTEIN 2"/>
    <property type="match status" value="1"/>
</dbReference>
<evidence type="ECO:0000313" key="8">
    <source>
        <dbReference type="EMBL" id="MBL0849088.1"/>
    </source>
</evidence>
<keyword evidence="5" id="KW-0010">Activator</keyword>